<dbReference type="AlphaFoldDB" id="A0A1I7XCX3"/>
<evidence type="ECO:0000313" key="1">
    <source>
        <dbReference type="Proteomes" id="UP000095283"/>
    </source>
</evidence>
<dbReference type="Proteomes" id="UP000095283">
    <property type="component" value="Unplaced"/>
</dbReference>
<keyword evidence="1" id="KW-1185">Reference proteome</keyword>
<sequence>MIHISGEANNLLQTRYNNEYEIQSRGEIIIQFLYFLCPT</sequence>
<evidence type="ECO:0000313" key="2">
    <source>
        <dbReference type="WBParaSite" id="Hba_15205"/>
    </source>
</evidence>
<proteinExistence type="predicted"/>
<reference evidence="2" key="1">
    <citation type="submission" date="2016-11" db="UniProtKB">
        <authorList>
            <consortium name="WormBaseParasite"/>
        </authorList>
    </citation>
    <scope>IDENTIFICATION</scope>
</reference>
<organism evidence="1 2">
    <name type="scientific">Heterorhabditis bacteriophora</name>
    <name type="common">Entomopathogenic nematode worm</name>
    <dbReference type="NCBI Taxonomy" id="37862"/>
    <lineage>
        <taxon>Eukaryota</taxon>
        <taxon>Metazoa</taxon>
        <taxon>Ecdysozoa</taxon>
        <taxon>Nematoda</taxon>
        <taxon>Chromadorea</taxon>
        <taxon>Rhabditida</taxon>
        <taxon>Rhabditina</taxon>
        <taxon>Rhabditomorpha</taxon>
        <taxon>Strongyloidea</taxon>
        <taxon>Heterorhabditidae</taxon>
        <taxon>Heterorhabditis</taxon>
    </lineage>
</organism>
<accession>A0A1I7XCX3</accession>
<protein>
    <submittedName>
        <fullName evidence="2">Uncharacterized protein</fullName>
    </submittedName>
</protein>
<dbReference type="WBParaSite" id="Hba_15205">
    <property type="protein sequence ID" value="Hba_15205"/>
    <property type="gene ID" value="Hba_15205"/>
</dbReference>
<name>A0A1I7XCX3_HETBA</name>